<organism evidence="2 3">
    <name type="scientific">Acinetobacter piscicola</name>
    <dbReference type="NCBI Taxonomy" id="2006115"/>
    <lineage>
        <taxon>Bacteria</taxon>
        <taxon>Pseudomonadati</taxon>
        <taxon>Pseudomonadota</taxon>
        <taxon>Gammaproteobacteria</taxon>
        <taxon>Moraxellales</taxon>
        <taxon>Moraxellaceae</taxon>
        <taxon>Acinetobacter</taxon>
    </lineage>
</organism>
<keyword evidence="3" id="KW-1185">Reference proteome</keyword>
<accession>A0A7S6VV44</accession>
<name>A0A7S6VV44_9GAMM</name>
<keyword evidence="1" id="KW-0812">Transmembrane</keyword>
<dbReference type="Proteomes" id="UP000593966">
    <property type="component" value="Chromosome"/>
</dbReference>
<dbReference type="EMBL" id="CP048659">
    <property type="protein sequence ID" value="QOW45473.1"/>
    <property type="molecule type" value="Genomic_DNA"/>
</dbReference>
<evidence type="ECO:0000256" key="1">
    <source>
        <dbReference type="SAM" id="Phobius"/>
    </source>
</evidence>
<keyword evidence="1" id="KW-0472">Membrane</keyword>
<protein>
    <submittedName>
        <fullName evidence="2">Uncharacterized protein</fullName>
    </submittedName>
</protein>
<dbReference type="AlphaFoldDB" id="A0A7S6VV44"/>
<reference evidence="2 3" key="1">
    <citation type="submission" date="2020-02" db="EMBL/GenBank/DDBJ databases">
        <title>Tigecycline-resistant Acinetobacter species from pigs and migratory birds.</title>
        <authorList>
            <person name="Chen C."/>
            <person name="Sun J."/>
            <person name="Liao X.-P."/>
            <person name="Liu Y.-H."/>
        </authorList>
    </citation>
    <scope>NUCLEOTIDE SEQUENCE [LARGE SCALE GENOMIC DNA]</scope>
    <source>
        <strain evidence="2 3">YH12207_T</strain>
    </source>
</reference>
<evidence type="ECO:0000313" key="2">
    <source>
        <dbReference type="EMBL" id="QOW45473.1"/>
    </source>
</evidence>
<feature type="transmembrane region" description="Helical" evidence="1">
    <location>
        <begin position="12"/>
        <end position="35"/>
    </location>
</feature>
<sequence length="191" mass="22807">MMVNAIAHHSIIYTALALFFGYLIYLCSFATYRLFKIGHPHLKITAEGLFHEGIWKKSEYVKFIDIETSDLKIHSVYGNTMCDLQLNAWNVQKQQKTGYGDYKEVLRIRIFPECYHFIDLDFATWITLFKRMNIQQRNELIQQWNLGIKPELTQYFTEKERQYYLENNVILIGNNIRLAFQHDAEQRQNKI</sequence>
<dbReference type="RefSeq" id="WP_174493013.1">
    <property type="nucleotide sequence ID" value="NZ_CP048659.1"/>
</dbReference>
<keyword evidence="1" id="KW-1133">Transmembrane helix</keyword>
<proteinExistence type="predicted"/>
<gene>
    <name evidence="2" type="ORF">G0028_05920</name>
</gene>
<evidence type="ECO:0000313" key="3">
    <source>
        <dbReference type="Proteomes" id="UP000593966"/>
    </source>
</evidence>